<reference evidence="3" key="1">
    <citation type="submission" date="2015-12" db="EMBL/GenBank/DDBJ databases">
        <title>Complete genome sequence of Lutibacter profundus strain LP1.</title>
        <authorList>
            <person name="Wissuwa J."/>
            <person name="Le Moine Bauer S."/>
            <person name="Stokke R."/>
            <person name="Dahle H."/>
            <person name="Steen I.H."/>
        </authorList>
    </citation>
    <scope>NUCLEOTIDE SEQUENCE [LARGE SCALE GENOMIC DNA]</scope>
    <source>
        <strain evidence="3">LP1</strain>
    </source>
</reference>
<dbReference type="PATRIC" id="fig|1622118.3.peg.533"/>
<protein>
    <submittedName>
        <fullName evidence="2">Phosphoglyceromutase</fullName>
    </submittedName>
</protein>
<accession>A0A109RN20</accession>
<dbReference type="InterPro" id="IPR017850">
    <property type="entry name" value="Alkaline_phosphatase_core_sf"/>
</dbReference>
<proteinExistence type="predicted"/>
<feature type="chain" id="PRO_5007140380" evidence="1">
    <location>
        <begin position="20"/>
        <end position="364"/>
    </location>
</feature>
<evidence type="ECO:0000256" key="1">
    <source>
        <dbReference type="SAM" id="SignalP"/>
    </source>
</evidence>
<dbReference type="EMBL" id="CP013355">
    <property type="protein sequence ID" value="AMC10207.1"/>
    <property type="molecule type" value="Genomic_DNA"/>
</dbReference>
<evidence type="ECO:0000313" key="2">
    <source>
        <dbReference type="EMBL" id="AMC10207.1"/>
    </source>
</evidence>
<dbReference type="KEGG" id="lut:Lupro_02595"/>
<dbReference type="OrthoDB" id="9791578at2"/>
<dbReference type="Gene3D" id="3.40.720.10">
    <property type="entry name" value="Alkaline Phosphatase, subunit A"/>
    <property type="match status" value="1"/>
</dbReference>
<dbReference type="SUPFAM" id="SSF53649">
    <property type="entry name" value="Alkaline phosphatase-like"/>
    <property type="match status" value="1"/>
</dbReference>
<keyword evidence="1" id="KW-0732">Signal</keyword>
<sequence length="364" mass="41821">MKKIILSHFLLLFFGSIYAQEVTKTPNVILITLDGVRWQEVFTGIDTILLDNKKYTHKKEELLKKFGGKTLEEKRKKLMPFFWSTLVEKGQIYGNRTKNSFVNLTNNMVFSYPGYNEILTGQADDEHITSNSKIYNENVTILETLNQQPQYKNKVAAFASWDVFPYIINDKRSGVPVNAGYMNATGNHLTEREIFLNETQRQAPIIWESVRLDMFTHHYAKEYIKKNHPKIVYIAYGETDDFAHGGLFDMYIKSLYTTDTMIEDLWNYVQNDAFYKDNTYFIITTDHGRGVGAEPESLWTSHGKDVKQANETWLAVLGPNIEAKGEIENSPQIYTNQIAETILKIIGVDSKESNLGTPIISITH</sequence>
<dbReference type="Proteomes" id="UP000059672">
    <property type="component" value="Chromosome"/>
</dbReference>
<dbReference type="STRING" id="1622118.Lupro_02595"/>
<dbReference type="AlphaFoldDB" id="A0A109RN20"/>
<evidence type="ECO:0000313" key="3">
    <source>
        <dbReference type="Proteomes" id="UP000059672"/>
    </source>
</evidence>
<dbReference type="RefSeq" id="WP_068206028.1">
    <property type="nucleotide sequence ID" value="NZ_CP013355.1"/>
</dbReference>
<keyword evidence="3" id="KW-1185">Reference proteome</keyword>
<name>A0A109RN20_9FLAO</name>
<organism evidence="2 3">
    <name type="scientific">Lutibacter profundi</name>
    <dbReference type="NCBI Taxonomy" id="1622118"/>
    <lineage>
        <taxon>Bacteria</taxon>
        <taxon>Pseudomonadati</taxon>
        <taxon>Bacteroidota</taxon>
        <taxon>Flavobacteriia</taxon>
        <taxon>Flavobacteriales</taxon>
        <taxon>Flavobacteriaceae</taxon>
        <taxon>Lutibacter</taxon>
    </lineage>
</organism>
<feature type="signal peptide" evidence="1">
    <location>
        <begin position="1"/>
        <end position="19"/>
    </location>
</feature>
<gene>
    <name evidence="2" type="ORF">Lupro_02595</name>
</gene>
<reference evidence="2 3" key="2">
    <citation type="journal article" date="2016" name="Int. J. Syst. Evol. Microbiol.">
        <title>Lutibacter profundi sp. nov., isolated from a deep-sea hydrothermal system on the Arctic Mid-Ocean Ridge and emended description of the genus Lutibacter.</title>
        <authorList>
            <person name="Le Moine Bauer S."/>
            <person name="Roalkvam I."/>
            <person name="Steen I.H."/>
            <person name="Dahle H."/>
        </authorList>
    </citation>
    <scope>NUCLEOTIDE SEQUENCE [LARGE SCALE GENOMIC DNA]</scope>
    <source>
        <strain evidence="2 3">LP1</strain>
    </source>
</reference>